<organism evidence="1 2">
    <name type="scientific">Stygiolobus caldivivus</name>
    <dbReference type="NCBI Taxonomy" id="2824673"/>
    <lineage>
        <taxon>Archaea</taxon>
        <taxon>Thermoproteota</taxon>
        <taxon>Thermoprotei</taxon>
        <taxon>Sulfolobales</taxon>
        <taxon>Sulfolobaceae</taxon>
        <taxon>Stygiolobus</taxon>
    </lineage>
</organism>
<dbReference type="AlphaFoldDB" id="A0A8D5U8N9"/>
<evidence type="ECO:0008006" key="3">
    <source>
        <dbReference type="Google" id="ProtNLM"/>
    </source>
</evidence>
<reference evidence="1 2" key="1">
    <citation type="submission" date="2021-04" db="EMBL/GenBank/DDBJ databases">
        <title>Complete genome sequence of Stygiolobus sp. KN-1.</title>
        <authorList>
            <person name="Nakamura K."/>
            <person name="Sakai H."/>
            <person name="Kurosawa N."/>
        </authorList>
    </citation>
    <scope>NUCLEOTIDE SEQUENCE [LARGE SCALE GENOMIC DNA]</scope>
    <source>
        <strain evidence="1 2">KN-1</strain>
    </source>
</reference>
<evidence type="ECO:0000313" key="1">
    <source>
        <dbReference type="EMBL" id="BCU71666.1"/>
    </source>
</evidence>
<dbReference type="KEGG" id="csty:KN1_29630"/>
<dbReference type="PANTHER" id="PTHR42244">
    <property type="entry name" value="ANTITOXIN VAPB3-RELATED"/>
    <property type="match status" value="1"/>
</dbReference>
<dbReference type="EMBL" id="AP024597">
    <property type="protein sequence ID" value="BCU71666.1"/>
    <property type="molecule type" value="Genomic_DNA"/>
</dbReference>
<dbReference type="RefSeq" id="WP_221288542.1">
    <property type="nucleotide sequence ID" value="NZ_AP024597.1"/>
</dbReference>
<dbReference type="InterPro" id="IPR039709">
    <property type="entry name" value="VapB3-like"/>
</dbReference>
<accession>A0A8D5U8N9</accession>
<proteinExistence type="predicted"/>
<dbReference type="PANTHER" id="PTHR42244:SF2">
    <property type="entry name" value="ANTITOXIN VAPB3-RELATED"/>
    <property type="match status" value="1"/>
</dbReference>
<gene>
    <name evidence="1" type="ORF">KN1_29630</name>
</gene>
<protein>
    <recommendedName>
        <fullName evidence="3">VapB-type antitoxin</fullName>
    </recommendedName>
</protein>
<dbReference type="Proteomes" id="UP000825123">
    <property type="component" value="Chromosome"/>
</dbReference>
<name>A0A8D5U8N9_9CREN</name>
<keyword evidence="2" id="KW-1185">Reference proteome</keyword>
<evidence type="ECO:0000313" key="2">
    <source>
        <dbReference type="Proteomes" id="UP000825123"/>
    </source>
</evidence>
<dbReference type="GeneID" id="66164669"/>
<sequence length="70" mass="8385">MSTVYSIRIPKKLRELMESVDVDWQREVSKFIEERVREELIKKFIQESSKDLKGMKVIDNSVLIREDREG</sequence>